<sequence length="161" mass="18458">MEQLDGGSAWEFPSVVKVATEDVSPNQPGWLEMILCFYGRLLNERLDKRTEVWPFRKQLEQYAAKGIPDIKLDVITMPYGSGDAIKGWSTVHLSGKFSVYIPYEFRLPFTTPSQFRKAKEQELRKLRAQIEEFRAAKNKYLDAELAALDAKAVQIEEQLSV</sequence>
<protein>
    <submittedName>
        <fullName evidence="2">Uncharacterized protein</fullName>
    </submittedName>
</protein>
<dbReference type="AlphaFoldDB" id="A0A6A5VF99"/>
<dbReference type="EMBL" id="ML976670">
    <property type="protein sequence ID" value="KAF1975390.1"/>
    <property type="molecule type" value="Genomic_DNA"/>
</dbReference>
<evidence type="ECO:0000313" key="3">
    <source>
        <dbReference type="Proteomes" id="UP000800036"/>
    </source>
</evidence>
<keyword evidence="1" id="KW-0175">Coiled coil</keyword>
<organism evidence="2 3">
    <name type="scientific">Bimuria novae-zelandiae CBS 107.79</name>
    <dbReference type="NCBI Taxonomy" id="1447943"/>
    <lineage>
        <taxon>Eukaryota</taxon>
        <taxon>Fungi</taxon>
        <taxon>Dikarya</taxon>
        <taxon>Ascomycota</taxon>
        <taxon>Pezizomycotina</taxon>
        <taxon>Dothideomycetes</taxon>
        <taxon>Pleosporomycetidae</taxon>
        <taxon>Pleosporales</taxon>
        <taxon>Massarineae</taxon>
        <taxon>Didymosphaeriaceae</taxon>
        <taxon>Bimuria</taxon>
    </lineage>
</organism>
<proteinExistence type="predicted"/>
<accession>A0A6A5VF99</accession>
<feature type="coiled-coil region" evidence="1">
    <location>
        <begin position="116"/>
        <end position="158"/>
    </location>
</feature>
<name>A0A6A5VF99_9PLEO</name>
<evidence type="ECO:0000313" key="2">
    <source>
        <dbReference type="EMBL" id="KAF1975390.1"/>
    </source>
</evidence>
<gene>
    <name evidence="2" type="ORF">BU23DRAFT_552364</name>
</gene>
<keyword evidence="3" id="KW-1185">Reference proteome</keyword>
<reference evidence="2" key="1">
    <citation type="journal article" date="2020" name="Stud. Mycol.">
        <title>101 Dothideomycetes genomes: a test case for predicting lifestyles and emergence of pathogens.</title>
        <authorList>
            <person name="Haridas S."/>
            <person name="Albert R."/>
            <person name="Binder M."/>
            <person name="Bloem J."/>
            <person name="Labutti K."/>
            <person name="Salamov A."/>
            <person name="Andreopoulos B."/>
            <person name="Baker S."/>
            <person name="Barry K."/>
            <person name="Bills G."/>
            <person name="Bluhm B."/>
            <person name="Cannon C."/>
            <person name="Castanera R."/>
            <person name="Culley D."/>
            <person name="Daum C."/>
            <person name="Ezra D."/>
            <person name="Gonzalez J."/>
            <person name="Henrissat B."/>
            <person name="Kuo A."/>
            <person name="Liang C."/>
            <person name="Lipzen A."/>
            <person name="Lutzoni F."/>
            <person name="Magnuson J."/>
            <person name="Mondo S."/>
            <person name="Nolan M."/>
            <person name="Ohm R."/>
            <person name="Pangilinan J."/>
            <person name="Park H.-J."/>
            <person name="Ramirez L."/>
            <person name="Alfaro M."/>
            <person name="Sun H."/>
            <person name="Tritt A."/>
            <person name="Yoshinaga Y."/>
            <person name="Zwiers L.-H."/>
            <person name="Turgeon B."/>
            <person name="Goodwin S."/>
            <person name="Spatafora J."/>
            <person name="Crous P."/>
            <person name="Grigoriev I."/>
        </authorList>
    </citation>
    <scope>NUCLEOTIDE SEQUENCE</scope>
    <source>
        <strain evidence="2">CBS 107.79</strain>
    </source>
</reference>
<dbReference type="Proteomes" id="UP000800036">
    <property type="component" value="Unassembled WGS sequence"/>
</dbReference>
<evidence type="ECO:0000256" key="1">
    <source>
        <dbReference type="SAM" id="Coils"/>
    </source>
</evidence>